<gene>
    <name evidence="3" type="ORF">AGLY_016251</name>
</gene>
<name>A0A6G0SY57_APHGL</name>
<feature type="region of interest" description="Disordered" evidence="1">
    <location>
        <begin position="196"/>
        <end position="223"/>
    </location>
</feature>
<dbReference type="Gene3D" id="2.40.70.10">
    <property type="entry name" value="Acid Proteases"/>
    <property type="match status" value="1"/>
</dbReference>
<evidence type="ECO:0000259" key="2">
    <source>
        <dbReference type="Pfam" id="PF13843"/>
    </source>
</evidence>
<dbReference type="InterPro" id="IPR029526">
    <property type="entry name" value="PGBD"/>
</dbReference>
<evidence type="ECO:0000313" key="4">
    <source>
        <dbReference type="Proteomes" id="UP000475862"/>
    </source>
</evidence>
<dbReference type="OrthoDB" id="123207at2759"/>
<evidence type="ECO:0000313" key="3">
    <source>
        <dbReference type="EMBL" id="KAE9523303.1"/>
    </source>
</evidence>
<feature type="compositionally biased region" description="Low complexity" evidence="1">
    <location>
        <begin position="40"/>
        <end position="58"/>
    </location>
</feature>
<feature type="compositionally biased region" description="Low complexity" evidence="1">
    <location>
        <begin position="73"/>
        <end position="112"/>
    </location>
</feature>
<feature type="region of interest" description="Disordered" evidence="1">
    <location>
        <begin position="825"/>
        <end position="859"/>
    </location>
</feature>
<keyword evidence="4" id="KW-1185">Reference proteome</keyword>
<accession>A0A6G0SY57</accession>
<reference evidence="3 4" key="1">
    <citation type="submission" date="2019-08" db="EMBL/GenBank/DDBJ databases">
        <title>The genome of the soybean aphid Biotype 1, its phylome, world population structure and adaptation to the North American continent.</title>
        <authorList>
            <person name="Giordano R."/>
            <person name="Donthu R.K."/>
            <person name="Hernandez A.G."/>
            <person name="Wright C.L."/>
            <person name="Zimin A.V."/>
        </authorList>
    </citation>
    <scope>NUCLEOTIDE SEQUENCE [LARGE SCALE GENOMIC DNA]</scope>
    <source>
        <tissue evidence="3">Whole aphids</tissue>
    </source>
</reference>
<dbReference type="Proteomes" id="UP000475862">
    <property type="component" value="Unassembled WGS sequence"/>
</dbReference>
<dbReference type="PANTHER" id="PTHR47272">
    <property type="entry name" value="DDE_TNP_1_7 DOMAIN-CONTAINING PROTEIN"/>
    <property type="match status" value="1"/>
</dbReference>
<evidence type="ECO:0000256" key="1">
    <source>
        <dbReference type="SAM" id="MobiDB-lite"/>
    </source>
</evidence>
<dbReference type="PANTHER" id="PTHR47272:SF2">
    <property type="entry name" value="PIGGYBAC TRANSPOSABLE ELEMENT-DERIVED PROTEIN 3-LIKE"/>
    <property type="match status" value="1"/>
</dbReference>
<dbReference type="EMBL" id="VYZN01000080">
    <property type="protein sequence ID" value="KAE9523303.1"/>
    <property type="molecule type" value="Genomic_DNA"/>
</dbReference>
<comment type="caution">
    <text evidence="3">The sequence shown here is derived from an EMBL/GenBank/DDBJ whole genome shotgun (WGS) entry which is preliminary data.</text>
</comment>
<dbReference type="AlphaFoldDB" id="A0A6G0SY57"/>
<feature type="non-terminal residue" evidence="3">
    <location>
        <position position="1011"/>
    </location>
</feature>
<feature type="region of interest" description="Disordered" evidence="1">
    <location>
        <begin position="36"/>
        <end position="112"/>
    </location>
</feature>
<dbReference type="Pfam" id="PF13843">
    <property type="entry name" value="DDE_Tnp_1_7"/>
    <property type="match status" value="1"/>
</dbReference>
<sequence length="1011" mass="116639">MDLQTILRARNPETLELAMQMARQLEIEFSFNKELRNNENKTSQSGNKNNNGNRWSNSYQGNNPSGKNFGYKQNYNRGQNRQNPNNYNNVNRSNNFNSFGRNNNNNNSNNYPRNNNGQYIIIGDSKTIPDVIFAAELIMSLAIVVITRRNNNNNAQPQNNNARQNTNNNFNNNSAPITCSYCNKIGHDSVSCYSKQRDERNNANRTGNGQERRPFDQPDNGRNGGIITQRCLTIVSVINENHVTFQSPNFKTNTANLLLDTGSEINLIKISETIVNENEKINLKGINDKIVTTIGKITILLILNNNEIKTEFHVVDKEFPIPRDGILGHHFLDSENELEDLLNKFANDDFSAEIDNEMLANTEIDLHEEDDQTTNETQQSENEVFDLTPVQFPFVQKKDIKWINKPFQEPYINLTDLEPIDCPSTIPQPYVYFTKYFDQKMFEDLSFYTNLYAVQNNDFSFKSTSPLEIRSFIAIQMMMGVLKYPRIGMYWEQKFRVNIIADTMPRNRFYSIRQNIHIINNMDIARDNTDKFVKIRPLFDALNNRCKQLPVERNLSVDEQIVPFKGQLVVKQYMKGKPNPWGIKIFLLCGQSGIVYNMILYQGVSTNINKDLQTIFGLGGAVVLDLTKHLTLNRHFLFFDNFFSSYNLFYALTARQIYAAGTIRINRFFNPPVLSDKIIMKMGRGTSYEVTSTLGVGLLKWCDNKAITMASNFITSGKPESVSRWDKKNKQYINIERPEIIKLYNKSMLGVDKHDQLVSYYRVYMKSRKWTLRMITHAFDMAVANSWLEYKQDAENMGIPKKDQKDLLHFKTTLAEELVMVGRFSPGKKRGRPTSSPSSSTRSAECRSPTPAKTSSKALEFRPTEGVSKDLFGHFPAYDDKKEATRCKNKKCTGKTHVVCNKCKIHLFLCIMMVQGQSPYTIEEFKNETSIFYENQGEIRIIGAHWELVTYIPLSDYDLRHYQLELEIKNMDEHCKGNMTDHEMCSKYDNVLKTTFNEISVQRTQMYESIG</sequence>
<dbReference type="InterPro" id="IPR021109">
    <property type="entry name" value="Peptidase_aspartic_dom_sf"/>
</dbReference>
<feature type="compositionally biased region" description="Low complexity" evidence="1">
    <location>
        <begin position="833"/>
        <end position="843"/>
    </location>
</feature>
<feature type="domain" description="PiggyBac transposable element-derived protein" evidence="2">
    <location>
        <begin position="429"/>
        <end position="787"/>
    </location>
</feature>
<protein>
    <recommendedName>
        <fullName evidence="2">PiggyBac transposable element-derived protein domain-containing protein</fullName>
    </recommendedName>
</protein>
<proteinExistence type="predicted"/>
<organism evidence="3 4">
    <name type="scientific">Aphis glycines</name>
    <name type="common">Soybean aphid</name>
    <dbReference type="NCBI Taxonomy" id="307491"/>
    <lineage>
        <taxon>Eukaryota</taxon>
        <taxon>Metazoa</taxon>
        <taxon>Ecdysozoa</taxon>
        <taxon>Arthropoda</taxon>
        <taxon>Hexapoda</taxon>
        <taxon>Insecta</taxon>
        <taxon>Pterygota</taxon>
        <taxon>Neoptera</taxon>
        <taxon>Paraneoptera</taxon>
        <taxon>Hemiptera</taxon>
        <taxon>Sternorrhyncha</taxon>
        <taxon>Aphidomorpha</taxon>
        <taxon>Aphidoidea</taxon>
        <taxon>Aphididae</taxon>
        <taxon>Aphidini</taxon>
        <taxon>Aphis</taxon>
        <taxon>Aphis</taxon>
    </lineage>
</organism>
<dbReference type="CDD" id="cd00303">
    <property type="entry name" value="retropepsin_like"/>
    <property type="match status" value="1"/>
</dbReference>